<keyword evidence="1" id="KW-0812">Transmembrane</keyword>
<reference evidence="2 3" key="1">
    <citation type="submission" date="2020-02" db="EMBL/GenBank/DDBJ databases">
        <authorList>
            <person name="Sun Q."/>
        </authorList>
    </citation>
    <scope>NUCLEOTIDE SEQUENCE [LARGE SCALE GENOMIC DNA]</scope>
    <source>
        <strain evidence="2 3">YIM 13062</strain>
    </source>
</reference>
<protein>
    <submittedName>
        <fullName evidence="2">Uncharacterized protein</fullName>
    </submittedName>
</protein>
<name>A0A846TSB6_9MICC</name>
<keyword evidence="1" id="KW-1133">Transmembrane helix</keyword>
<evidence type="ECO:0000313" key="3">
    <source>
        <dbReference type="Proteomes" id="UP000521379"/>
    </source>
</evidence>
<feature type="transmembrane region" description="Helical" evidence="1">
    <location>
        <begin position="7"/>
        <end position="31"/>
    </location>
</feature>
<keyword evidence="3" id="KW-1185">Reference proteome</keyword>
<gene>
    <name evidence="2" type="ORF">GTW58_07170</name>
</gene>
<keyword evidence="1" id="KW-0472">Membrane</keyword>
<dbReference type="Proteomes" id="UP000521379">
    <property type="component" value="Unassembled WGS sequence"/>
</dbReference>
<accession>A0A846TSB6</accession>
<dbReference type="AlphaFoldDB" id="A0A846TSB6"/>
<evidence type="ECO:0000256" key="1">
    <source>
        <dbReference type="SAM" id="Phobius"/>
    </source>
</evidence>
<evidence type="ECO:0000313" key="2">
    <source>
        <dbReference type="EMBL" id="NKE09719.1"/>
    </source>
</evidence>
<dbReference type="RefSeq" id="WP_119933282.1">
    <property type="nucleotide sequence ID" value="NZ_JAAVUN010000011.1"/>
</dbReference>
<organism evidence="2 3">
    <name type="scientific">Kocuria subflava</name>
    <dbReference type="NCBI Taxonomy" id="1736139"/>
    <lineage>
        <taxon>Bacteria</taxon>
        <taxon>Bacillati</taxon>
        <taxon>Actinomycetota</taxon>
        <taxon>Actinomycetes</taxon>
        <taxon>Micrococcales</taxon>
        <taxon>Micrococcaceae</taxon>
        <taxon>Kocuria</taxon>
    </lineage>
</organism>
<proteinExistence type="predicted"/>
<sequence length="100" mass="11164">MFGKPRIFMLVLGAVISLTSLVAGILVMVWPWSDCPAGDTSRACMPTDPEILTMGLASAGFLIGAVLMIFSVIWFLILRDDVNRRRWAREDDARDRPQQP</sequence>
<comment type="caution">
    <text evidence="2">The sequence shown here is derived from an EMBL/GenBank/DDBJ whole genome shotgun (WGS) entry which is preliminary data.</text>
</comment>
<dbReference type="EMBL" id="JAAVUN010000011">
    <property type="protein sequence ID" value="NKE09719.1"/>
    <property type="molecule type" value="Genomic_DNA"/>
</dbReference>
<feature type="transmembrane region" description="Helical" evidence="1">
    <location>
        <begin position="51"/>
        <end position="77"/>
    </location>
</feature>